<dbReference type="AlphaFoldDB" id="A0A0F9NUW9"/>
<proteinExistence type="predicted"/>
<gene>
    <name evidence="1" type="ORF">LCGC14_0923290</name>
</gene>
<comment type="caution">
    <text evidence="1">The sequence shown here is derived from an EMBL/GenBank/DDBJ whole genome shotgun (WGS) entry which is preliminary data.</text>
</comment>
<organism evidence="1">
    <name type="scientific">marine sediment metagenome</name>
    <dbReference type="NCBI Taxonomy" id="412755"/>
    <lineage>
        <taxon>unclassified sequences</taxon>
        <taxon>metagenomes</taxon>
        <taxon>ecological metagenomes</taxon>
    </lineage>
</organism>
<dbReference type="EMBL" id="LAZR01003130">
    <property type="protein sequence ID" value="KKN21644.1"/>
    <property type="molecule type" value="Genomic_DNA"/>
</dbReference>
<evidence type="ECO:0000313" key="1">
    <source>
        <dbReference type="EMBL" id="KKN21644.1"/>
    </source>
</evidence>
<name>A0A0F9NUW9_9ZZZZ</name>
<sequence>MSYKCKQCGSWNEIIYEKDNSGELCLGCFYGFLEKEKEDKKMSCKKCGKKIEIADDGLCYECYDNKYWEKGRIIVKGEPNSKERLECWKEAQK</sequence>
<reference evidence="1" key="1">
    <citation type="journal article" date="2015" name="Nature">
        <title>Complex archaea that bridge the gap between prokaryotes and eukaryotes.</title>
        <authorList>
            <person name="Spang A."/>
            <person name="Saw J.H."/>
            <person name="Jorgensen S.L."/>
            <person name="Zaremba-Niedzwiedzka K."/>
            <person name="Martijn J."/>
            <person name="Lind A.E."/>
            <person name="van Eijk R."/>
            <person name="Schleper C."/>
            <person name="Guy L."/>
            <person name="Ettema T.J."/>
        </authorList>
    </citation>
    <scope>NUCLEOTIDE SEQUENCE</scope>
</reference>
<accession>A0A0F9NUW9</accession>
<protein>
    <submittedName>
        <fullName evidence="1">Uncharacterized protein</fullName>
    </submittedName>
</protein>